<evidence type="ECO:0000259" key="9">
    <source>
        <dbReference type="Pfam" id="PF00324"/>
    </source>
</evidence>
<proteinExistence type="predicted"/>
<evidence type="ECO:0000256" key="8">
    <source>
        <dbReference type="SAM" id="Phobius"/>
    </source>
</evidence>
<dbReference type="InterPro" id="IPR004840">
    <property type="entry name" value="Amino_acid_permease_CS"/>
</dbReference>
<dbReference type="InterPro" id="IPR050524">
    <property type="entry name" value="APC_YAT"/>
</dbReference>
<evidence type="ECO:0000313" key="11">
    <source>
        <dbReference type="Proteomes" id="UP000249363"/>
    </source>
</evidence>
<dbReference type="PIRSF" id="PIRSF006060">
    <property type="entry name" value="AA_transporter"/>
    <property type="match status" value="1"/>
</dbReference>
<feature type="transmembrane region" description="Helical" evidence="8">
    <location>
        <begin position="78"/>
        <end position="95"/>
    </location>
</feature>
<keyword evidence="6 8" id="KW-0472">Membrane</keyword>
<feature type="transmembrane region" description="Helical" evidence="8">
    <location>
        <begin position="475"/>
        <end position="495"/>
    </location>
</feature>
<dbReference type="GeneID" id="63791566"/>
<dbReference type="STRING" id="1196081.A0A364KS13"/>
<keyword evidence="4" id="KW-0029">Amino-acid transport</keyword>
<evidence type="ECO:0000313" key="10">
    <source>
        <dbReference type="EMBL" id="RAO66337.1"/>
    </source>
</evidence>
<dbReference type="EMBL" id="MIKG01000003">
    <property type="protein sequence ID" value="RAO66337.1"/>
    <property type="molecule type" value="Genomic_DNA"/>
</dbReference>
<evidence type="ECO:0000256" key="1">
    <source>
        <dbReference type="ARBA" id="ARBA00004141"/>
    </source>
</evidence>
<organism evidence="10 11">
    <name type="scientific">Talaromyces amestolkiae</name>
    <dbReference type="NCBI Taxonomy" id="1196081"/>
    <lineage>
        <taxon>Eukaryota</taxon>
        <taxon>Fungi</taxon>
        <taxon>Dikarya</taxon>
        <taxon>Ascomycota</taxon>
        <taxon>Pezizomycotina</taxon>
        <taxon>Eurotiomycetes</taxon>
        <taxon>Eurotiomycetidae</taxon>
        <taxon>Eurotiales</taxon>
        <taxon>Trichocomaceae</taxon>
        <taxon>Talaromyces</taxon>
        <taxon>Talaromyces sect. Talaromyces</taxon>
    </lineage>
</organism>
<dbReference type="GO" id="GO:0015171">
    <property type="term" value="F:amino acid transmembrane transporter activity"/>
    <property type="evidence" value="ECO:0007669"/>
    <property type="project" value="TreeGrafter"/>
</dbReference>
<feature type="transmembrane region" description="Helical" evidence="8">
    <location>
        <begin position="234"/>
        <end position="254"/>
    </location>
</feature>
<dbReference type="PROSITE" id="PS00218">
    <property type="entry name" value="AMINO_ACID_PERMEASE_1"/>
    <property type="match status" value="1"/>
</dbReference>
<evidence type="ECO:0000256" key="7">
    <source>
        <dbReference type="SAM" id="MobiDB-lite"/>
    </source>
</evidence>
<feature type="domain" description="Amino acid permease/ SLC12A" evidence="9">
    <location>
        <begin position="52"/>
        <end position="502"/>
    </location>
</feature>
<dbReference type="Proteomes" id="UP000249363">
    <property type="component" value="Unassembled WGS sequence"/>
</dbReference>
<gene>
    <name evidence="10" type="ORF">BHQ10_002349</name>
</gene>
<keyword evidence="5 8" id="KW-1133">Transmembrane helix</keyword>
<keyword evidence="11" id="KW-1185">Reference proteome</keyword>
<dbReference type="Gene3D" id="1.20.1740.10">
    <property type="entry name" value="Amino acid/polyamine transporter I"/>
    <property type="match status" value="1"/>
</dbReference>
<feature type="transmembrane region" description="Helical" evidence="8">
    <location>
        <begin position="161"/>
        <end position="183"/>
    </location>
</feature>
<feature type="transmembrane region" description="Helical" evidence="8">
    <location>
        <begin position="195"/>
        <end position="214"/>
    </location>
</feature>
<dbReference type="PANTHER" id="PTHR43341:SF26">
    <property type="entry name" value="GENERAL AMINO ACID PERMEASE AGP3"/>
    <property type="match status" value="1"/>
</dbReference>
<evidence type="ECO:0000256" key="2">
    <source>
        <dbReference type="ARBA" id="ARBA00022448"/>
    </source>
</evidence>
<feature type="transmembrane region" description="Helical" evidence="8">
    <location>
        <begin position="122"/>
        <end position="141"/>
    </location>
</feature>
<dbReference type="InterPro" id="IPR004841">
    <property type="entry name" value="AA-permease/SLC12A_dom"/>
</dbReference>
<feature type="transmembrane region" description="Helical" evidence="8">
    <location>
        <begin position="448"/>
        <end position="469"/>
    </location>
</feature>
<dbReference type="OrthoDB" id="3900342at2759"/>
<comment type="caution">
    <text evidence="10">The sequence shown here is derived from an EMBL/GenBank/DDBJ whole genome shotgun (WGS) entry which is preliminary data.</text>
</comment>
<feature type="transmembrane region" description="Helical" evidence="8">
    <location>
        <begin position="409"/>
        <end position="427"/>
    </location>
</feature>
<dbReference type="FunFam" id="1.20.1740.10:FF:000001">
    <property type="entry name" value="Amino acid permease"/>
    <property type="match status" value="1"/>
</dbReference>
<dbReference type="PANTHER" id="PTHR43341">
    <property type="entry name" value="AMINO ACID PERMEASE"/>
    <property type="match status" value="1"/>
</dbReference>
<comment type="subcellular location">
    <subcellularLocation>
        <location evidence="1">Membrane</location>
        <topology evidence="1">Multi-pass membrane protein</topology>
    </subcellularLocation>
</comment>
<dbReference type="Pfam" id="PF00324">
    <property type="entry name" value="AA_permease"/>
    <property type="match status" value="1"/>
</dbReference>
<dbReference type="AlphaFoldDB" id="A0A364KS13"/>
<feature type="transmembrane region" description="Helical" evidence="8">
    <location>
        <begin position="328"/>
        <end position="347"/>
    </location>
</feature>
<feature type="region of interest" description="Disordered" evidence="7">
    <location>
        <begin position="1"/>
        <end position="20"/>
    </location>
</feature>
<dbReference type="RefSeq" id="XP_040730854.1">
    <property type="nucleotide sequence ID" value="XM_040874485.1"/>
</dbReference>
<feature type="transmembrane region" description="Helical" evidence="8">
    <location>
        <begin position="383"/>
        <end position="403"/>
    </location>
</feature>
<evidence type="ECO:0000256" key="6">
    <source>
        <dbReference type="ARBA" id="ARBA00023136"/>
    </source>
</evidence>
<evidence type="ECO:0000256" key="3">
    <source>
        <dbReference type="ARBA" id="ARBA00022692"/>
    </source>
</evidence>
<reference evidence="10 11" key="1">
    <citation type="journal article" date="2017" name="Biotechnol. Biofuels">
        <title>Differential beta-glucosidase expression as a function of carbon source availability in Talaromyces amestolkiae: a genomic and proteomic approach.</title>
        <authorList>
            <person name="de Eugenio L.I."/>
            <person name="Mendez-Liter J.A."/>
            <person name="Nieto-Dominguez M."/>
            <person name="Alonso L."/>
            <person name="Gil-Munoz J."/>
            <person name="Barriuso J."/>
            <person name="Prieto A."/>
            <person name="Martinez M.J."/>
        </authorList>
    </citation>
    <scope>NUCLEOTIDE SEQUENCE [LARGE SCALE GENOMIC DNA]</scope>
    <source>
        <strain evidence="10 11">CIB</strain>
    </source>
</reference>
<keyword evidence="3 8" id="KW-0812">Transmembrane</keyword>
<sequence length="539" mass="59947">MTDPSVSKSLPATVTTSSADSLGDSAAETIRDVSGDIIEDGLRRGLKGRQFVIIALGSIIGPGCLYGLGLGFSETGPLGVLIGFVITGISMWILMQSVGEIATLFPVHGGFVEHCGRFVDPALSFSMAWMYYFMWSVFLAADWNNAAVILQYWVPTTAVPIWAWYLIFWALFSTITTLGVGFYGEVEYFFGMFKFIALAVLFFISILSNVGAFGNGYVGFRYWGEPYGPIKNGINGFGQVFVLAAAFYVGTEIVSVAAGESRNPRRDVPRATNSIVWRILFVFIGLAFFQGLICPSNSPDLLSADSTVASSPFTIGFVLAGWKSAGQFVNTIILICFISAANGVVYIQSRTLYSLALKNKAPKFFAATTSRGVPYRAILFSNLWGFLSLMSLSTSAGEVFVYITDFGGTAAYIAWAAITFTQLRVRAAAKLQGIDRKTFPFVAPGRSWIYWANFVFNIFILLIQGFTVFETPFNYKTFIACYISIPLFFVMFFGYKWWFKTRWVRLDEISFVDRRIYDESTFEVDNRTWGRKILDFLKN</sequence>
<accession>A0A364KS13</accession>
<feature type="transmembrane region" description="Helical" evidence="8">
    <location>
        <begin position="275"/>
        <end position="293"/>
    </location>
</feature>
<evidence type="ECO:0000256" key="4">
    <source>
        <dbReference type="ARBA" id="ARBA00022970"/>
    </source>
</evidence>
<name>A0A364KS13_TALAM</name>
<evidence type="ECO:0000256" key="5">
    <source>
        <dbReference type="ARBA" id="ARBA00022989"/>
    </source>
</evidence>
<keyword evidence="2" id="KW-0813">Transport</keyword>
<feature type="transmembrane region" description="Helical" evidence="8">
    <location>
        <begin position="51"/>
        <end position="72"/>
    </location>
</feature>
<dbReference type="GO" id="GO:0016020">
    <property type="term" value="C:membrane"/>
    <property type="evidence" value="ECO:0007669"/>
    <property type="project" value="UniProtKB-SubCell"/>
</dbReference>
<protein>
    <recommendedName>
        <fullName evidence="9">Amino acid permease/ SLC12A domain-containing protein</fullName>
    </recommendedName>
</protein>